<dbReference type="AlphaFoldDB" id="A0AA47MIM1"/>
<comment type="caution">
    <text evidence="1">The sequence shown here is derived from an EMBL/GenBank/DDBJ whole genome shotgun (WGS) entry which is preliminary data.</text>
</comment>
<dbReference type="Proteomes" id="UP001174136">
    <property type="component" value="Unassembled WGS sequence"/>
</dbReference>
<accession>A0AA47MIM1</accession>
<organism evidence="1 2">
    <name type="scientific">Merluccius polli</name>
    <name type="common">Benguela hake</name>
    <name type="synonym">Merluccius cadenati</name>
    <dbReference type="NCBI Taxonomy" id="89951"/>
    <lineage>
        <taxon>Eukaryota</taxon>
        <taxon>Metazoa</taxon>
        <taxon>Chordata</taxon>
        <taxon>Craniata</taxon>
        <taxon>Vertebrata</taxon>
        <taxon>Euteleostomi</taxon>
        <taxon>Actinopterygii</taxon>
        <taxon>Neopterygii</taxon>
        <taxon>Teleostei</taxon>
        <taxon>Neoteleostei</taxon>
        <taxon>Acanthomorphata</taxon>
        <taxon>Zeiogadaria</taxon>
        <taxon>Gadariae</taxon>
        <taxon>Gadiformes</taxon>
        <taxon>Gadoidei</taxon>
        <taxon>Merlucciidae</taxon>
        <taxon>Merluccius</taxon>
    </lineage>
</organism>
<sequence>MTDAWKRKIRIAAGYIIKNIVNKIKFNLSNFRFIRNNLTLESAKVYFDTMIMSHMSYCVTSWASACKTTLKPIQTVYKQTLKVQDKKPKTYHHCQILKKHERLSWDNTVKHTNAILIYKIFHGKAPPPLQEFVKKNSNRSTRAGSRGDCVVPFRKSAFSQTTFSVRASHTCNSIPHTIRELPTLTSFTKCLKAWLLEEQHCCHNPA</sequence>
<protein>
    <recommendedName>
        <fullName evidence="3">Tick transposon</fullName>
    </recommendedName>
</protein>
<dbReference type="EMBL" id="JAOPHQ010004012">
    <property type="protein sequence ID" value="KAK0140800.1"/>
    <property type="molecule type" value="Genomic_DNA"/>
</dbReference>
<evidence type="ECO:0000313" key="1">
    <source>
        <dbReference type="EMBL" id="KAK0140800.1"/>
    </source>
</evidence>
<evidence type="ECO:0000313" key="2">
    <source>
        <dbReference type="Proteomes" id="UP001174136"/>
    </source>
</evidence>
<proteinExistence type="predicted"/>
<name>A0AA47MIM1_MERPO</name>
<gene>
    <name evidence="1" type="ORF">N1851_022203</name>
</gene>
<keyword evidence="2" id="KW-1185">Reference proteome</keyword>
<reference evidence="1" key="1">
    <citation type="journal article" date="2023" name="Front. Mar. Sci.">
        <title>A new Merluccius polli reference genome to investigate the effects of global change in West African waters.</title>
        <authorList>
            <person name="Mateo J.L."/>
            <person name="Blanco-Fernandez C."/>
            <person name="Garcia-Vazquez E."/>
            <person name="Machado-Schiaffino G."/>
        </authorList>
    </citation>
    <scope>NUCLEOTIDE SEQUENCE</scope>
    <source>
        <strain evidence="1">C29</strain>
        <tissue evidence="1">Fin</tissue>
    </source>
</reference>
<evidence type="ECO:0008006" key="3">
    <source>
        <dbReference type="Google" id="ProtNLM"/>
    </source>
</evidence>